<dbReference type="EMBL" id="JADJMH010000016">
    <property type="protein sequence ID" value="MBK7676138.1"/>
    <property type="molecule type" value="Genomic_DNA"/>
</dbReference>
<proteinExistence type="predicted"/>
<reference evidence="2 3" key="1">
    <citation type="submission" date="2020-10" db="EMBL/GenBank/DDBJ databases">
        <title>Connecting structure to function with the recovery of over 1000 high-quality activated sludge metagenome-assembled genomes encoding full-length rRNA genes using long-read sequencing.</title>
        <authorList>
            <person name="Singleton C.M."/>
            <person name="Petriglieri F."/>
            <person name="Kristensen J.M."/>
            <person name="Kirkegaard R.H."/>
            <person name="Michaelsen T.Y."/>
            <person name="Andersen M.H."/>
            <person name="Karst S.M."/>
            <person name="Dueholm M.S."/>
            <person name="Nielsen P.H."/>
            <person name="Albertsen M."/>
        </authorList>
    </citation>
    <scope>NUCLEOTIDE SEQUENCE [LARGE SCALE GENOMIC DNA]</scope>
    <source>
        <strain evidence="2">EsbW_18-Q3-R4-48_BATAC.285</strain>
    </source>
</reference>
<evidence type="ECO:0000256" key="1">
    <source>
        <dbReference type="SAM" id="MobiDB-lite"/>
    </source>
</evidence>
<comment type="caution">
    <text evidence="2">The sequence shown here is derived from an EMBL/GenBank/DDBJ whole genome shotgun (WGS) entry which is preliminary data.</text>
</comment>
<protein>
    <submittedName>
        <fullName evidence="2">Baseplate J/gp47 family protein</fullName>
    </submittedName>
</protein>
<evidence type="ECO:0000313" key="3">
    <source>
        <dbReference type="Proteomes" id="UP000697998"/>
    </source>
</evidence>
<feature type="region of interest" description="Disordered" evidence="1">
    <location>
        <begin position="1"/>
        <end position="27"/>
    </location>
</feature>
<organism evidence="2 3">
    <name type="scientific">Candidatus Accumulibacter proximus</name>
    <dbReference type="NCBI Taxonomy" id="2954385"/>
    <lineage>
        <taxon>Bacteria</taxon>
        <taxon>Pseudomonadati</taxon>
        <taxon>Pseudomonadota</taxon>
        <taxon>Betaproteobacteria</taxon>
        <taxon>Candidatus Accumulibacter</taxon>
    </lineage>
</organism>
<evidence type="ECO:0000313" key="2">
    <source>
        <dbReference type="EMBL" id="MBK7676138.1"/>
    </source>
</evidence>
<sequence length="1478" mass="164459">MANDQKTTLPQVRDGTSQSGRILPELDPQHVRVDERTTRDLLAFVQAYARELKYFGIDDPDQAQGDWSGFVGSIDLDLAARYTDEPEKFAPEAASAYARPHVALLLTFLKLLENTRAQLNTLTGRHLEFFYRDVLRMIRKRAVADQVHVLVELDGRTDAVQLPPGTPLRAGKDRLGRDLHYRTANELIANQVQVAQVSSLHTEIRHIGIREASRQYLLRGTHEEAFVAMLRIALGQPNPGDPLPVPIYAGVPPAGSEVSFANLVAARDLLAIVDIGLGMPMFADFRELMRLKRLREKNDAADWQSINRYLVEAGRNRNAAFAIDPVASSNFEANLAAALGKDLAKLFDGLPEVDTVEEAYAAYCKRPKDVEAFLEVSLSPLTLANFKAMMDIKVLKVDNQWEAINQLLEAAGKRKDSTFQLPPEVRASHDFHRKLAAAVETVAPNFDFPGDIDACFEAFLAIERYFFMSAENFTFIMSVAAPQNAWTAEDRDWQKVYEIVGAAHREMIYARRRKALEAIAQPGIAANDSTRALHDLLLKVLGLDKIEDVDQALAGLGALKLSEPDQQYLANIARAIEPTDWSRVYEMLEIAQRNREDFKDPVAEKVEWRNLYAAADARAVLAQPAQAEPEALPRWKTFGRGEQRRAELPVPEPVFGWAMSSPLLALAEGKRTIDLTLGFAADPQSFDPEKVRKLLAPTDKAPSVANFNPFQVQMSTAKGWIEPQSVEITWNDPAMDYPPPPDVDITKLRALMFRVVLSEDQPPLIPPTLAVHGIETPVPVLRLMLRPIWNDEDSCYAISYQPLSKLTLFRARLVVTVEGLASVSIRNDQTILDARKPFEPFGIQPATGSRFYFGHREMVGKKLDSLGFNITWMGVPKNLGEHYATYLPPEQASDPPSLANEKFTAKVKLADGKVLQDFPRDLTLFDKAGATQPVAATLQAPEDQGNPDHVLASSSDVTEWNRYFVWELGEPDFQHAVYPTVALRQSLAMAAAIANKDPATVVAATYQVNPPYTPKIKSLTVDYAASANLVLDPAASGTAAMRVFHVEPFGYAELKPEGAPPGCPFLPQYENEGELYIGLRNVHAPQRVSLLFQVAEGSANPDAVPEPVQWSYLSGNRWLTLHDGSLVADGTRGLINSGIVELLLKPAAPNTRLPGGCYWIRAAIARSSDSVCDLVAIHPNAVLASFADDRNAPEHLSEPLPAGRIAKLVTPLPGVAHIRQPYSSFGGKMAEQDASFNVRVSERLRHKQRALTAWDYERLVLEKFPQLYKVKCLRADPSVQRDEPGRIELIVIPDIRNRLPFNPFEPKAPVDLLRDIEAFLQDKTPPFATVRARNAHYVPVMVRCGVRFRSGSDEGYCRKRLNEELNRFLSPWAYDEGADIVIGGSIYANSIIDFLDGRDYVDYLAEFKLFSSQDDGQSPNVVPEGDSYHVRAQRPDDVLVAAREHVFDVISQADYRVERLTGINYMKVELDFVVAAFD</sequence>
<gene>
    <name evidence="2" type="ORF">IPJ27_16075</name>
</gene>
<name>A0A935Q1B1_9PROT</name>
<accession>A0A935Q1B1</accession>
<feature type="compositionally biased region" description="Polar residues" evidence="1">
    <location>
        <begin position="1"/>
        <end position="20"/>
    </location>
</feature>
<dbReference type="Proteomes" id="UP000697998">
    <property type="component" value="Unassembled WGS sequence"/>
</dbReference>